<keyword evidence="2" id="KW-1185">Reference proteome</keyword>
<protein>
    <submittedName>
        <fullName evidence="1">Uncharacterized protein</fullName>
    </submittedName>
</protein>
<dbReference type="Proteomes" id="UP000422108">
    <property type="component" value="Chromosome"/>
</dbReference>
<proteinExistence type="predicted"/>
<sequence>MKRPVVIHWIGNIVILLLLFFAPQMVSASDKDEQLRQTMADIALLNRQMAQRKADATDIRDRLGLRRKAIEEEIHQEIQAKGIDSQSEALENPRVFYDLILMAELRAYIGRYTQKIGYYRVACDRLGYLYQQADDDLKIIHTLSDLKIEALIGQVEKVLDGYLADAQTLIIKTDTLEIDPPEKIWASFKADR</sequence>
<evidence type="ECO:0000313" key="1">
    <source>
        <dbReference type="EMBL" id="BBO87369.1"/>
    </source>
</evidence>
<evidence type="ECO:0000313" key="2">
    <source>
        <dbReference type="Proteomes" id="UP000422108"/>
    </source>
</evidence>
<gene>
    <name evidence="1" type="ORF">DSCOOX_05490</name>
</gene>
<dbReference type="AlphaFoldDB" id="A0A5K8A4C8"/>
<reference evidence="1 2" key="1">
    <citation type="submission" date="2019-11" db="EMBL/GenBank/DDBJ databases">
        <title>Comparative genomics of hydrocarbon-degrading Desulfosarcina strains.</title>
        <authorList>
            <person name="Watanabe M."/>
            <person name="Kojima H."/>
            <person name="Fukui M."/>
        </authorList>
    </citation>
    <scope>NUCLEOTIDE SEQUENCE [LARGE SCALE GENOMIC DNA]</scope>
    <source>
        <strain evidence="2">oXyS1</strain>
    </source>
</reference>
<dbReference type="EMBL" id="AP021879">
    <property type="protein sequence ID" value="BBO87369.1"/>
    <property type="molecule type" value="Genomic_DNA"/>
</dbReference>
<name>A0A5K8A4C8_9BACT</name>
<accession>A0A5K8A4C8</accession>
<organism evidence="1 2">
    <name type="scientific">Desulfosarcina ovata subsp. ovata</name>
    <dbReference type="NCBI Taxonomy" id="2752305"/>
    <lineage>
        <taxon>Bacteria</taxon>
        <taxon>Pseudomonadati</taxon>
        <taxon>Thermodesulfobacteriota</taxon>
        <taxon>Desulfobacteria</taxon>
        <taxon>Desulfobacterales</taxon>
        <taxon>Desulfosarcinaceae</taxon>
        <taxon>Desulfosarcina</taxon>
    </lineage>
</organism>
<dbReference type="RefSeq" id="WP_155308833.1">
    <property type="nucleotide sequence ID" value="NZ_AP021879.1"/>
</dbReference>